<reference evidence="7 8" key="1">
    <citation type="submission" date="2019-10" db="EMBL/GenBank/DDBJ databases">
        <title>Muricauda olearia CL-SS4 JCM15563 genome.</title>
        <authorList>
            <person name="Liu L."/>
        </authorList>
    </citation>
    <scope>NUCLEOTIDE SEQUENCE [LARGE SCALE GENOMIC DNA]</scope>
    <source>
        <strain evidence="7 8">CL-SS4</strain>
    </source>
</reference>
<dbReference type="Pfam" id="PF01804">
    <property type="entry name" value="Penicil_amidase"/>
    <property type="match status" value="1"/>
</dbReference>
<dbReference type="InterPro" id="IPR043147">
    <property type="entry name" value="Penicillin_amidase_A-knob"/>
</dbReference>
<sequence>MRAFLLSAFLVLASCTPKPLSEIEKWKAQANDITIIRDDFGVPHIYGKTDADAVFGLLYAQCEDDFNRVEQNYIWAIGRLAEVEGEEALYSDLRAKLFMTEEEAKAKYGESPEWLKELCNAFADGINYYLYTHPEVKPRLLTRFEPWMPMYFSEGSIGGDIERISIPKIKTFYESGMEIPEMELIKQQQKEEMAEPQGSNGIAISGKLTQSGNAMLLINPHTSFYFRGEVHVVSEEGLNAYGAVTWGQFFVYQGFNEKTGWMHTSTYTDVMDEFKETVVKNNNKLFYAYGEELRPVDSLEVTLKYKEGDSMKEKIFPMYRTHHGPITHMVDGQWTASAMMWEPVKALEQSYIRTKQEGYDGFREMMDIRTNSSNNTVYADAEGNIAYFHGNFVPKRDTIFDFTQPVDGSDPKTDWQGLHTVDENILVLNPKNGWIQNCNSTPYTSALEFSPKREDYPKYMSRDQENFRGIHAIELLKGRSGYTLDSLIHLAHDPYLPAFEALIPGLVRAFDAQPTLELRGPIEVLRGWDFSTSKESVAMTLAHYYGMACYSKAERPEGMYSMQWVEYWGSDWPDEKKLEVFKEVVETLENDFGTWNMPWGEVNRYQRLNGDIRQAFDDAKPSIPIGFASGTWGALAAYGARYDNNTKKIYGTRGNSFVAAVEFGDKVKAKTMLAGGQSGDPDSPHFNDQAQRYADMEFKDAAYYKEDVLKRAKRTYKPGE</sequence>
<dbReference type="InterPro" id="IPR029055">
    <property type="entry name" value="Ntn_hydrolases_N"/>
</dbReference>
<gene>
    <name evidence="7" type="ORF">F8C76_10575</name>
</gene>
<dbReference type="PANTHER" id="PTHR34218">
    <property type="entry name" value="PEPTIDASE S45 PENICILLIN AMIDASE"/>
    <property type="match status" value="1"/>
</dbReference>
<evidence type="ECO:0000256" key="6">
    <source>
        <dbReference type="PIRSR" id="PIRSR001227-2"/>
    </source>
</evidence>
<keyword evidence="4" id="KW-0865">Zymogen</keyword>
<keyword evidence="6" id="KW-0106">Calcium</keyword>
<evidence type="ECO:0000256" key="4">
    <source>
        <dbReference type="ARBA" id="ARBA00023145"/>
    </source>
</evidence>
<dbReference type="SUPFAM" id="SSF56235">
    <property type="entry name" value="N-terminal nucleophile aminohydrolases (Ntn hydrolases)"/>
    <property type="match status" value="1"/>
</dbReference>
<dbReference type="InterPro" id="IPR043146">
    <property type="entry name" value="Penicillin_amidase_N_B-knob"/>
</dbReference>
<dbReference type="InterPro" id="IPR023343">
    <property type="entry name" value="Penicillin_amidase_dom1"/>
</dbReference>
<dbReference type="Gene3D" id="2.30.120.10">
    <property type="match status" value="1"/>
</dbReference>
<evidence type="ECO:0000256" key="2">
    <source>
        <dbReference type="ARBA" id="ARBA00022729"/>
    </source>
</evidence>
<keyword evidence="2" id="KW-0732">Signal</keyword>
<protein>
    <submittedName>
        <fullName evidence="7">Acylase</fullName>
    </submittedName>
</protein>
<evidence type="ECO:0000313" key="8">
    <source>
        <dbReference type="Proteomes" id="UP000429785"/>
    </source>
</evidence>
<accession>A0A6I1DU98</accession>
<dbReference type="Gene3D" id="1.10.439.10">
    <property type="entry name" value="Penicillin Amidohydrolase, domain 1"/>
    <property type="match status" value="1"/>
</dbReference>
<dbReference type="GO" id="GO:0017000">
    <property type="term" value="P:antibiotic biosynthetic process"/>
    <property type="evidence" value="ECO:0007669"/>
    <property type="project" value="InterPro"/>
</dbReference>
<dbReference type="RefSeq" id="WP_152131707.1">
    <property type="nucleotide sequence ID" value="NZ_WELG01000002.1"/>
</dbReference>
<dbReference type="GO" id="GO:0046872">
    <property type="term" value="F:metal ion binding"/>
    <property type="evidence" value="ECO:0007669"/>
    <property type="project" value="UniProtKB-KW"/>
</dbReference>
<dbReference type="OrthoDB" id="9759796at2"/>
<evidence type="ECO:0000256" key="1">
    <source>
        <dbReference type="ARBA" id="ARBA00006586"/>
    </source>
</evidence>
<evidence type="ECO:0000256" key="3">
    <source>
        <dbReference type="ARBA" id="ARBA00022801"/>
    </source>
</evidence>
<evidence type="ECO:0000313" key="7">
    <source>
        <dbReference type="EMBL" id="KAB7528305.1"/>
    </source>
</evidence>
<keyword evidence="6" id="KW-0479">Metal-binding</keyword>
<evidence type="ECO:0000256" key="5">
    <source>
        <dbReference type="PIRSR" id="PIRSR001227-1"/>
    </source>
</evidence>
<comment type="caution">
    <text evidence="7">The sequence shown here is derived from an EMBL/GenBank/DDBJ whole genome shotgun (WGS) entry which is preliminary data.</text>
</comment>
<dbReference type="GO" id="GO:0016811">
    <property type="term" value="F:hydrolase activity, acting on carbon-nitrogen (but not peptide) bonds, in linear amides"/>
    <property type="evidence" value="ECO:0007669"/>
    <property type="project" value="InterPro"/>
</dbReference>
<feature type="active site" description="Nucleophile" evidence="5">
    <location>
        <position position="199"/>
    </location>
</feature>
<feature type="binding site" evidence="6">
    <location>
        <position position="272"/>
    </location>
    <ligand>
        <name>Ca(2+)</name>
        <dbReference type="ChEBI" id="CHEBI:29108"/>
    </ligand>
</feature>
<dbReference type="Gene3D" id="1.10.1400.10">
    <property type="match status" value="1"/>
</dbReference>
<organism evidence="7 8">
    <name type="scientific">Flagellimonas olearia</name>
    <dbReference type="NCBI Taxonomy" id="552546"/>
    <lineage>
        <taxon>Bacteria</taxon>
        <taxon>Pseudomonadati</taxon>
        <taxon>Bacteroidota</taxon>
        <taxon>Flavobacteriia</taxon>
        <taxon>Flavobacteriales</taxon>
        <taxon>Flavobacteriaceae</taxon>
        <taxon>Flagellimonas</taxon>
    </lineage>
</organism>
<feature type="binding site" evidence="6">
    <location>
        <position position="269"/>
    </location>
    <ligand>
        <name>Ca(2+)</name>
        <dbReference type="ChEBI" id="CHEBI:29108"/>
    </ligand>
</feature>
<dbReference type="Gene3D" id="3.60.20.10">
    <property type="entry name" value="Glutamine Phosphoribosylpyrophosphate, subunit 1, domain 1"/>
    <property type="match status" value="1"/>
</dbReference>
<dbReference type="PROSITE" id="PS51257">
    <property type="entry name" value="PROKAR_LIPOPROTEIN"/>
    <property type="match status" value="1"/>
</dbReference>
<dbReference type="PIRSF" id="PIRSF001227">
    <property type="entry name" value="Pen_acylase"/>
    <property type="match status" value="1"/>
</dbReference>
<dbReference type="InterPro" id="IPR002692">
    <property type="entry name" value="S45"/>
</dbReference>
<comment type="similarity">
    <text evidence="1">Belongs to the peptidase S45 family.</text>
</comment>
<proteinExistence type="inferred from homology"/>
<dbReference type="InterPro" id="IPR014395">
    <property type="entry name" value="Pen/GL7ACA/AHL_acylase"/>
</dbReference>
<name>A0A6I1DU98_9FLAO</name>
<comment type="cofactor">
    <cofactor evidence="6">
        <name>Ca(2+)</name>
        <dbReference type="ChEBI" id="CHEBI:29108"/>
    </cofactor>
    <text evidence="6">Binds 1 Ca(2+) ion per dimer.</text>
</comment>
<keyword evidence="3" id="KW-0378">Hydrolase</keyword>
<dbReference type="AlphaFoldDB" id="A0A6I1DU98"/>
<dbReference type="Proteomes" id="UP000429785">
    <property type="component" value="Unassembled WGS sequence"/>
</dbReference>
<dbReference type="CDD" id="cd01936">
    <property type="entry name" value="Ntn_CA"/>
    <property type="match status" value="1"/>
</dbReference>
<dbReference type="PANTHER" id="PTHR34218:SF3">
    <property type="entry name" value="ACYL-HOMOSERINE LACTONE ACYLASE PVDQ"/>
    <property type="match status" value="1"/>
</dbReference>
<dbReference type="EMBL" id="WELG01000002">
    <property type="protein sequence ID" value="KAB7528305.1"/>
    <property type="molecule type" value="Genomic_DNA"/>
</dbReference>